<sequence>MQCILRVGGDAPLSCTNKNYASREKYKKCGQPKEVAAIPAIAIPGAYLPSHPKYFARTQGGMEQRLNIGFLGHGDLQQLPLSSNMSLGCFQIQMDGVMVTGSAVVPFTTTILYKKCNVSAPPASSSSLASTPITEPGLAILPQSFVKFLMLLSPAISGLAPQHLSAFISFFVNNLH</sequence>
<evidence type="ECO:0000313" key="1">
    <source>
        <dbReference type="EnsemblPlants" id="Solyc10g038030.2.1"/>
    </source>
</evidence>
<evidence type="ECO:0000313" key="2">
    <source>
        <dbReference type="Proteomes" id="UP000004994"/>
    </source>
</evidence>
<protein>
    <submittedName>
        <fullName evidence="1">Uncharacterized protein</fullName>
    </submittedName>
</protein>
<accession>A0A3Q7IDU3</accession>
<keyword evidence="2" id="KW-1185">Reference proteome</keyword>
<organism evidence="1">
    <name type="scientific">Solanum lycopersicum</name>
    <name type="common">Tomato</name>
    <name type="synonym">Lycopersicon esculentum</name>
    <dbReference type="NCBI Taxonomy" id="4081"/>
    <lineage>
        <taxon>Eukaryota</taxon>
        <taxon>Viridiplantae</taxon>
        <taxon>Streptophyta</taxon>
        <taxon>Embryophyta</taxon>
        <taxon>Tracheophyta</taxon>
        <taxon>Spermatophyta</taxon>
        <taxon>Magnoliopsida</taxon>
        <taxon>eudicotyledons</taxon>
        <taxon>Gunneridae</taxon>
        <taxon>Pentapetalae</taxon>
        <taxon>asterids</taxon>
        <taxon>lamiids</taxon>
        <taxon>Solanales</taxon>
        <taxon>Solanaceae</taxon>
        <taxon>Solanoideae</taxon>
        <taxon>Solaneae</taxon>
        <taxon>Solanum</taxon>
        <taxon>Solanum subgen. Lycopersicon</taxon>
    </lineage>
</organism>
<dbReference type="Gramene" id="Solyc10g038030.2.1">
    <property type="protein sequence ID" value="Solyc10g038030.2.1"/>
    <property type="gene ID" value="Solyc10g038030.2"/>
</dbReference>
<name>A0A3Q7IDU3_SOLLC</name>
<dbReference type="STRING" id="4081.A0A3Q7IDU3"/>
<reference evidence="1" key="1">
    <citation type="journal article" date="2012" name="Nature">
        <title>The tomato genome sequence provides insights into fleshy fruit evolution.</title>
        <authorList>
            <consortium name="Tomato Genome Consortium"/>
        </authorList>
    </citation>
    <scope>NUCLEOTIDE SEQUENCE [LARGE SCALE GENOMIC DNA]</scope>
    <source>
        <strain evidence="1">cv. Heinz 1706</strain>
    </source>
</reference>
<dbReference type="Proteomes" id="UP000004994">
    <property type="component" value="Chromosome 10"/>
</dbReference>
<dbReference type="InParanoid" id="A0A3Q7IDU3"/>
<dbReference type="AlphaFoldDB" id="A0A3Q7IDU3"/>
<dbReference type="PaxDb" id="4081-Solyc10g038030.1.1"/>
<dbReference type="EnsemblPlants" id="Solyc10g038030.2.1">
    <property type="protein sequence ID" value="Solyc10g038030.2.1"/>
    <property type="gene ID" value="Solyc10g038030.2"/>
</dbReference>
<reference evidence="1" key="2">
    <citation type="submission" date="2019-01" db="UniProtKB">
        <authorList>
            <consortium name="EnsemblPlants"/>
        </authorList>
    </citation>
    <scope>IDENTIFICATION</scope>
    <source>
        <strain evidence="1">cv. Heinz 1706</strain>
    </source>
</reference>
<proteinExistence type="predicted"/>